<protein>
    <submittedName>
        <fullName evidence="2">Chondroitin synthase</fullName>
    </submittedName>
</protein>
<evidence type="ECO:0000313" key="2">
    <source>
        <dbReference type="EMBL" id="GAA5496666.1"/>
    </source>
</evidence>
<dbReference type="Pfam" id="PF00535">
    <property type="entry name" value="Glycos_transf_2"/>
    <property type="match status" value="1"/>
</dbReference>
<dbReference type="InterPro" id="IPR050834">
    <property type="entry name" value="Glycosyltransf_2"/>
</dbReference>
<dbReference type="SUPFAM" id="SSF53448">
    <property type="entry name" value="Nucleotide-diphospho-sugar transferases"/>
    <property type="match status" value="1"/>
</dbReference>
<evidence type="ECO:0000313" key="3">
    <source>
        <dbReference type="Proteomes" id="UP001424741"/>
    </source>
</evidence>
<dbReference type="EMBL" id="BAABRL010000009">
    <property type="protein sequence ID" value="GAA5496666.1"/>
    <property type="molecule type" value="Genomic_DNA"/>
</dbReference>
<dbReference type="PANTHER" id="PTHR43685:SF2">
    <property type="entry name" value="GLYCOSYLTRANSFERASE 2-LIKE DOMAIN-CONTAINING PROTEIN"/>
    <property type="match status" value="1"/>
</dbReference>
<dbReference type="Proteomes" id="UP001424741">
    <property type="component" value="Unassembled WGS sequence"/>
</dbReference>
<dbReference type="InterPro" id="IPR029044">
    <property type="entry name" value="Nucleotide-diphossugar_trans"/>
</dbReference>
<accession>A0ABP9V1V5</accession>
<name>A0ABP9V1V5_9BACT</name>
<feature type="domain" description="Glycosyltransferase 2-like" evidence="1">
    <location>
        <begin position="9"/>
        <end position="138"/>
    </location>
</feature>
<gene>
    <name evidence="2" type="primary">kfoC_2</name>
    <name evidence="2" type="ORF">Rhal01_02851</name>
</gene>
<dbReference type="PANTHER" id="PTHR43685">
    <property type="entry name" value="GLYCOSYLTRANSFERASE"/>
    <property type="match status" value="1"/>
</dbReference>
<organism evidence="2 3">
    <name type="scientific">Rubritalea halochordaticola</name>
    <dbReference type="NCBI Taxonomy" id="714537"/>
    <lineage>
        <taxon>Bacteria</taxon>
        <taxon>Pseudomonadati</taxon>
        <taxon>Verrucomicrobiota</taxon>
        <taxon>Verrucomicrobiia</taxon>
        <taxon>Verrucomicrobiales</taxon>
        <taxon>Rubritaleaceae</taxon>
        <taxon>Rubritalea</taxon>
    </lineage>
</organism>
<dbReference type="InterPro" id="IPR001173">
    <property type="entry name" value="Glyco_trans_2-like"/>
</dbReference>
<proteinExistence type="predicted"/>
<sequence length="275" mass="31751">MKMEQIDISIVTPSYNYSEYIREMLESVAAQEGVSFEHLIFDAGSTDGTLDIIREFDHVSLVVESDKGMSDAINKGFRAAKGRWVMWLNTDDRLKPNALKDFLNYADRHPEADVIYGAWDFIDGEGNYMRTMECFPFQKMMLCHLGCYIGSTATFFRHQTTIGEGHLLNVRFTCVMDGEYYNRLASMGKTFVHFPKVLADFRLHGENISQKHFGKEGIDEALSLQHHFAESRAIRRTYGVSLFRSDHLNCVVDCVLFYYFRLHKLILKKLNPPKK</sequence>
<evidence type="ECO:0000259" key="1">
    <source>
        <dbReference type="Pfam" id="PF00535"/>
    </source>
</evidence>
<dbReference type="Gene3D" id="3.90.550.10">
    <property type="entry name" value="Spore Coat Polysaccharide Biosynthesis Protein SpsA, Chain A"/>
    <property type="match status" value="1"/>
</dbReference>
<reference evidence="2 3" key="1">
    <citation type="submission" date="2024-02" db="EMBL/GenBank/DDBJ databases">
        <title>Rubritalea halochordaticola NBRC 107102.</title>
        <authorList>
            <person name="Ichikawa N."/>
            <person name="Katano-Makiyama Y."/>
            <person name="Hidaka K."/>
        </authorList>
    </citation>
    <scope>NUCLEOTIDE SEQUENCE [LARGE SCALE GENOMIC DNA]</scope>
    <source>
        <strain evidence="2 3">NBRC 107102</strain>
    </source>
</reference>
<keyword evidence="3" id="KW-1185">Reference proteome</keyword>
<dbReference type="CDD" id="cd06433">
    <property type="entry name" value="GT_2_WfgS_like"/>
    <property type="match status" value="1"/>
</dbReference>
<comment type="caution">
    <text evidence="2">The sequence shown here is derived from an EMBL/GenBank/DDBJ whole genome shotgun (WGS) entry which is preliminary data.</text>
</comment>
<dbReference type="RefSeq" id="WP_346189297.1">
    <property type="nucleotide sequence ID" value="NZ_BAABRL010000009.1"/>
</dbReference>